<name>A0AAD9D832_9STRA</name>
<dbReference type="Proteomes" id="UP001224775">
    <property type="component" value="Unassembled WGS sequence"/>
</dbReference>
<gene>
    <name evidence="2" type="ORF">QTG54_011513</name>
</gene>
<feature type="compositionally biased region" description="Basic and acidic residues" evidence="1">
    <location>
        <begin position="15"/>
        <end position="28"/>
    </location>
</feature>
<dbReference type="AlphaFoldDB" id="A0AAD9D832"/>
<protein>
    <submittedName>
        <fullName evidence="2">Uncharacterized protein</fullName>
    </submittedName>
</protein>
<feature type="region of interest" description="Disordered" evidence="1">
    <location>
        <begin position="223"/>
        <end position="245"/>
    </location>
</feature>
<accession>A0AAD9D832</accession>
<feature type="compositionally biased region" description="Polar residues" evidence="1">
    <location>
        <begin position="391"/>
        <end position="420"/>
    </location>
</feature>
<dbReference type="EMBL" id="JATAAI010000023">
    <property type="protein sequence ID" value="KAK1737741.1"/>
    <property type="molecule type" value="Genomic_DNA"/>
</dbReference>
<keyword evidence="3" id="KW-1185">Reference proteome</keyword>
<feature type="compositionally biased region" description="Polar residues" evidence="1">
    <location>
        <begin position="316"/>
        <end position="347"/>
    </location>
</feature>
<feature type="region of interest" description="Disordered" evidence="1">
    <location>
        <begin position="1"/>
        <end position="79"/>
    </location>
</feature>
<feature type="compositionally biased region" description="Low complexity" evidence="1">
    <location>
        <begin position="39"/>
        <end position="58"/>
    </location>
</feature>
<feature type="compositionally biased region" description="Basic residues" evidence="1">
    <location>
        <begin position="1"/>
        <end position="13"/>
    </location>
</feature>
<feature type="compositionally biased region" description="Basic and acidic residues" evidence="1">
    <location>
        <begin position="231"/>
        <end position="245"/>
    </location>
</feature>
<feature type="compositionally biased region" description="Polar residues" evidence="1">
    <location>
        <begin position="522"/>
        <end position="535"/>
    </location>
</feature>
<proteinExistence type="predicted"/>
<feature type="region of interest" description="Disordered" evidence="1">
    <location>
        <begin position="314"/>
        <end position="422"/>
    </location>
</feature>
<feature type="region of interest" description="Disordered" evidence="1">
    <location>
        <begin position="460"/>
        <end position="488"/>
    </location>
</feature>
<comment type="caution">
    <text evidence="2">The sequence shown here is derived from an EMBL/GenBank/DDBJ whole genome shotgun (WGS) entry which is preliminary data.</text>
</comment>
<sequence length="535" mass="58191">MRRRSASRSRSRPRATSESRQPEDEGRRRSTAHQYGGSANTNGVNANAYGGAQQASNNNGGGCAPMQMSTPPRSNNVAGGSTANAYPTTPETYLGHGHHHIAAAAPNTHPKFPRARCYRLNLEKPFDITKCVSPLGKNAGFSSRDYSGPIHEADLPPVQGPVEYYPPPHLATPSVGDLMANLQVSKSEESMSETTIAITTAEIFRGITVDRKTGLITGMNSRATRSRKDKGKNMQGEKSRQAAKIDKAKDLIDEVDENGDMMSNEENDPSKILSLFIMGEYEELNDLVLDGSKKLRDYKTQPDEVLVQMNRPRPLNYSQTSDSHSSHLNFPSSPANASMGSSLTSFSSRKRGFSKDRVRQKFNIMPKSAPPKIKPHSRDGPSKRLVGAGGSVNSPPVHSPNNYSSPRQPSYRAQPSSNNWGMDVDDNTDANFAHCNLKSDWHDIFFHNSLWNCGNVNAAATSSTPNQSPRNQGYNNGADNQSYNNGSQYSAYGAGAGGYYSRPNPNGYDEGRNPSGGYGYTRGNSNGVRDSTVVM</sequence>
<evidence type="ECO:0000313" key="3">
    <source>
        <dbReference type="Proteomes" id="UP001224775"/>
    </source>
</evidence>
<feature type="compositionally biased region" description="Polar residues" evidence="1">
    <location>
        <begin position="460"/>
        <end position="485"/>
    </location>
</feature>
<evidence type="ECO:0000313" key="2">
    <source>
        <dbReference type="EMBL" id="KAK1737741.1"/>
    </source>
</evidence>
<evidence type="ECO:0000256" key="1">
    <source>
        <dbReference type="SAM" id="MobiDB-lite"/>
    </source>
</evidence>
<reference evidence="2" key="1">
    <citation type="submission" date="2023-06" db="EMBL/GenBank/DDBJ databases">
        <title>Survivors Of The Sea: Transcriptome response of Skeletonema marinoi to long-term dormancy.</title>
        <authorList>
            <person name="Pinder M.I.M."/>
            <person name="Kourtchenko O."/>
            <person name="Robertson E.K."/>
            <person name="Larsson T."/>
            <person name="Maumus F."/>
            <person name="Osuna-Cruz C.M."/>
            <person name="Vancaester E."/>
            <person name="Stenow R."/>
            <person name="Vandepoele K."/>
            <person name="Ploug H."/>
            <person name="Bruchert V."/>
            <person name="Godhe A."/>
            <person name="Topel M."/>
        </authorList>
    </citation>
    <scope>NUCLEOTIDE SEQUENCE</scope>
    <source>
        <strain evidence="2">R05AC</strain>
    </source>
</reference>
<feature type="region of interest" description="Disordered" evidence="1">
    <location>
        <begin position="503"/>
        <end position="535"/>
    </location>
</feature>
<organism evidence="2 3">
    <name type="scientific">Skeletonema marinoi</name>
    <dbReference type="NCBI Taxonomy" id="267567"/>
    <lineage>
        <taxon>Eukaryota</taxon>
        <taxon>Sar</taxon>
        <taxon>Stramenopiles</taxon>
        <taxon>Ochrophyta</taxon>
        <taxon>Bacillariophyta</taxon>
        <taxon>Coscinodiscophyceae</taxon>
        <taxon>Thalassiosirophycidae</taxon>
        <taxon>Thalassiosirales</taxon>
        <taxon>Skeletonemataceae</taxon>
        <taxon>Skeletonema</taxon>
        <taxon>Skeletonema marinoi-dohrnii complex</taxon>
    </lineage>
</organism>
<feature type="compositionally biased region" description="Polar residues" evidence="1">
    <location>
        <begin position="67"/>
        <end position="79"/>
    </location>
</feature>